<dbReference type="InterPro" id="IPR018193">
    <property type="entry name" value="Glyc_kinase_flavodox-like_fold"/>
</dbReference>
<gene>
    <name evidence="5" type="ORF">Ataiwa_10680</name>
</gene>
<reference evidence="5 6" key="1">
    <citation type="submission" date="2023-08" db="EMBL/GenBank/DDBJ databases">
        <title>Draft genome sequence of Algoriphagus taiwanensis.</title>
        <authorList>
            <person name="Takatani N."/>
            <person name="Hosokawa M."/>
            <person name="Sawabe T."/>
        </authorList>
    </citation>
    <scope>NUCLEOTIDE SEQUENCE [LARGE SCALE GENOMIC DNA]</scope>
    <source>
        <strain evidence="5 6">JCM 19755</strain>
    </source>
</reference>
<evidence type="ECO:0000256" key="3">
    <source>
        <dbReference type="ARBA" id="ARBA00022777"/>
    </source>
</evidence>
<evidence type="ECO:0000256" key="2">
    <source>
        <dbReference type="ARBA" id="ARBA00022679"/>
    </source>
</evidence>
<dbReference type="PIRSF" id="PIRSF006078">
    <property type="entry name" value="GlxK"/>
    <property type="match status" value="1"/>
</dbReference>
<evidence type="ECO:0000256" key="1">
    <source>
        <dbReference type="ARBA" id="ARBA00006284"/>
    </source>
</evidence>
<dbReference type="Gene3D" id="3.40.50.10350">
    <property type="entry name" value="Glycerate kinase, domain 1"/>
    <property type="match status" value="1"/>
</dbReference>
<accession>A0ABQ6PXX2</accession>
<dbReference type="RefSeq" id="WP_338227599.1">
    <property type="nucleotide sequence ID" value="NZ_BTPE01000003.1"/>
</dbReference>
<dbReference type="Gene3D" id="3.90.1510.10">
    <property type="entry name" value="Glycerate kinase, domain 2"/>
    <property type="match status" value="1"/>
</dbReference>
<dbReference type="InterPro" id="IPR004381">
    <property type="entry name" value="Glycerate_kinase"/>
</dbReference>
<evidence type="ECO:0000313" key="5">
    <source>
        <dbReference type="EMBL" id="GMQ32796.1"/>
    </source>
</evidence>
<sequence length="369" mass="40220">MNFLIAPNAFKGTLTAQKASDLIQEAIKEVLPSSSCFLQPIADGGDGTCELLLESLNLKKVSFPSLNAIGQPCNGFFGWDEIEKKAYLDVSTCSGLGVLTEEQKNPWLTSTFGTGLVINYAQKMGAREIVIGLGGSATIDLGTGILAGLGFEFLDEKGRLIPVYSSRWMTKVRYVQPPIPRPKLKFTCLCDVQNLFFGPNGAISVYGPQKGLNPEEFDEFDKVISDLHQLLMAKANQEKRDIPGFGAAGGIAMGLSAFFDVSIEYGASYFFNRVGMEEKIQSADWVITGEGRYDRQSSEGKGSFELLQLAKKHGKKTALITSGREGDQAGFDLVLNLPDLDFDSPYLEKEAQSNLLDLMKTSLQSGKFV</sequence>
<dbReference type="InterPro" id="IPR018197">
    <property type="entry name" value="Glycerate_kinase_RE-like"/>
</dbReference>
<proteinExistence type="inferred from homology"/>
<evidence type="ECO:0000256" key="4">
    <source>
        <dbReference type="PIRNR" id="PIRNR006078"/>
    </source>
</evidence>
<name>A0ABQ6PXX2_9BACT</name>
<dbReference type="SUPFAM" id="SSF110738">
    <property type="entry name" value="Glycerate kinase I"/>
    <property type="match status" value="1"/>
</dbReference>
<dbReference type="EMBL" id="BTPE01000003">
    <property type="protein sequence ID" value="GMQ32796.1"/>
    <property type="molecule type" value="Genomic_DNA"/>
</dbReference>
<organism evidence="5 6">
    <name type="scientific">Algoriphagus taiwanensis</name>
    <dbReference type="NCBI Taxonomy" id="1445656"/>
    <lineage>
        <taxon>Bacteria</taxon>
        <taxon>Pseudomonadati</taxon>
        <taxon>Bacteroidota</taxon>
        <taxon>Cytophagia</taxon>
        <taxon>Cytophagales</taxon>
        <taxon>Cyclobacteriaceae</taxon>
        <taxon>Algoriphagus</taxon>
    </lineage>
</organism>
<dbReference type="Proteomes" id="UP001307705">
    <property type="component" value="Unassembled WGS sequence"/>
</dbReference>
<dbReference type="Pfam" id="PF02595">
    <property type="entry name" value="Gly_kinase"/>
    <property type="match status" value="1"/>
</dbReference>
<comment type="caution">
    <text evidence="5">The sequence shown here is derived from an EMBL/GenBank/DDBJ whole genome shotgun (WGS) entry which is preliminary data.</text>
</comment>
<dbReference type="PANTHER" id="PTHR21599">
    <property type="entry name" value="GLYCERATE KINASE"/>
    <property type="match status" value="1"/>
</dbReference>
<comment type="similarity">
    <text evidence="1 4">Belongs to the glycerate kinase type-1 family.</text>
</comment>
<keyword evidence="6" id="KW-1185">Reference proteome</keyword>
<dbReference type="GO" id="GO:0016301">
    <property type="term" value="F:kinase activity"/>
    <property type="evidence" value="ECO:0007669"/>
    <property type="project" value="UniProtKB-KW"/>
</dbReference>
<evidence type="ECO:0000313" key="6">
    <source>
        <dbReference type="Proteomes" id="UP001307705"/>
    </source>
</evidence>
<protein>
    <submittedName>
        <fullName evidence="5">Glycerate kinase</fullName>
    </submittedName>
</protein>
<dbReference type="NCBIfam" id="TIGR00045">
    <property type="entry name" value="glycerate kinase"/>
    <property type="match status" value="1"/>
</dbReference>
<keyword evidence="3 4" id="KW-0418">Kinase</keyword>
<keyword evidence="2 4" id="KW-0808">Transferase</keyword>
<dbReference type="PANTHER" id="PTHR21599:SF0">
    <property type="entry name" value="GLYCERATE KINASE"/>
    <property type="match status" value="1"/>
</dbReference>
<dbReference type="InterPro" id="IPR036129">
    <property type="entry name" value="Glycerate_kinase_sf"/>
</dbReference>